<feature type="region of interest" description="Disordered" evidence="3">
    <location>
        <begin position="404"/>
        <end position="434"/>
    </location>
</feature>
<dbReference type="AlphaFoldDB" id="A0A642V5U9"/>
<dbReference type="GO" id="GO:0005634">
    <property type="term" value="C:nucleus"/>
    <property type="evidence" value="ECO:0007669"/>
    <property type="project" value="UniProtKB-SubCell"/>
</dbReference>
<evidence type="ECO:0000256" key="2">
    <source>
        <dbReference type="ARBA" id="ARBA00023242"/>
    </source>
</evidence>
<feature type="region of interest" description="Disordered" evidence="3">
    <location>
        <begin position="80"/>
        <end position="104"/>
    </location>
</feature>
<dbReference type="OrthoDB" id="3886144at2759"/>
<dbReference type="PANTHER" id="PTHR37534:SF15">
    <property type="entry name" value="ZN(II)2CYS6 TRANSCRIPTION FACTOR (EUROFUNG)"/>
    <property type="match status" value="1"/>
</dbReference>
<evidence type="ECO:0000313" key="5">
    <source>
        <dbReference type="Proteomes" id="UP000761534"/>
    </source>
</evidence>
<dbReference type="VEuPathDB" id="FungiDB:TRICI_002716"/>
<dbReference type="PANTHER" id="PTHR37534">
    <property type="entry name" value="TRANSCRIPTIONAL ACTIVATOR PROTEIN UGA3"/>
    <property type="match status" value="1"/>
</dbReference>
<feature type="compositionally biased region" description="Low complexity" evidence="3">
    <location>
        <begin position="50"/>
        <end position="59"/>
    </location>
</feature>
<accession>A0A642V5U9</accession>
<proteinExistence type="predicted"/>
<sequence>MYGDRGLYAQKRLKRKVECGGYATNFKWRAFEETNVCAKISRQAKDNNKNSRSNSNQQQPLPASHDKSIDSLIQAAMASTGFTQQQRQQEQKQPSPPPEQYQNDVPAVPVTCEMVSAKSIPSPSTMGDITDLPSLSPTFESTPTSSSCTRFESLSPTLSNMFGDNFIFNIPSPKDLDPLDKPKDENDVEEEVVNRKKSPSPGALISMAANNTTSKTFQNWIADFFDTSSRSSPFPSMGGIPQPLTDDHTKTINLFDRYTAGILSIKDGPTENPWRTVLLPLAHDHGALFHAVGAMTKFHNARQDQEMRAQAVQHMKQSFEMLGEGLNNKTLPPNVALATTISLAVAEGWDLTRYSTGISHLKRATKILRQLINQYKNMPLPPWLQFLFNSWLYYDVVARLTAEEEESPEERSLVEMTDDEDEEDDNDDKETNNQQQTPADLLETLLNNQVFDDSSPEASESPEPFPDHRKRRSSSNGSSTKRRRYSTAGRFVFKEHLFSSQKEEVDPLLGCGHTLFPLVGKVASLVQRVRKMDKNSLSIVSEAVELKHQLETWNTTLSKRMTLVEDPTWDLNSCLSTAEAYRYSALLYLHQAVPEVPSLRSHELAEKVMMLLASIPMSSGCRVVSIFPLLIAGCEAEGEERNWVLERWQMLSERMWIGNIDRTIDVVKEVWSRKDYCRRQREKKQAQEASESDKIIARRSSKDIASSIASRVAQAFGGTSDSTNDEDDLDYNNGIKGWCHWSMVMKEWGWEIILVQLTSGHLRCSKLPDGILDGFWGHAPRPPELASLEAMGSGRLVLFVEASQSHGGRG</sequence>
<feature type="compositionally biased region" description="Low complexity" evidence="3">
    <location>
        <begin position="84"/>
        <end position="93"/>
    </location>
</feature>
<feature type="compositionally biased region" description="Acidic residues" evidence="3">
    <location>
        <begin position="416"/>
        <end position="428"/>
    </location>
</feature>
<evidence type="ECO:0000256" key="1">
    <source>
        <dbReference type="ARBA" id="ARBA00004123"/>
    </source>
</evidence>
<feature type="region of interest" description="Disordered" evidence="3">
    <location>
        <begin position="452"/>
        <end position="483"/>
    </location>
</feature>
<dbReference type="GO" id="GO:0003700">
    <property type="term" value="F:DNA-binding transcription factor activity"/>
    <property type="evidence" value="ECO:0007669"/>
    <property type="project" value="TreeGrafter"/>
</dbReference>
<keyword evidence="5" id="KW-1185">Reference proteome</keyword>
<dbReference type="Pfam" id="PF11951">
    <property type="entry name" value="Fungal_trans_2"/>
    <property type="match status" value="1"/>
</dbReference>
<organism evidence="4 5">
    <name type="scientific">Trichomonascus ciferrii</name>
    <dbReference type="NCBI Taxonomy" id="44093"/>
    <lineage>
        <taxon>Eukaryota</taxon>
        <taxon>Fungi</taxon>
        <taxon>Dikarya</taxon>
        <taxon>Ascomycota</taxon>
        <taxon>Saccharomycotina</taxon>
        <taxon>Dipodascomycetes</taxon>
        <taxon>Dipodascales</taxon>
        <taxon>Trichomonascaceae</taxon>
        <taxon>Trichomonascus</taxon>
        <taxon>Trichomonascus ciferrii complex</taxon>
    </lineage>
</organism>
<comment type="subcellular location">
    <subcellularLocation>
        <location evidence="1">Nucleus</location>
    </subcellularLocation>
</comment>
<evidence type="ECO:0000256" key="3">
    <source>
        <dbReference type="SAM" id="MobiDB-lite"/>
    </source>
</evidence>
<dbReference type="EMBL" id="SWFS01000184">
    <property type="protein sequence ID" value="KAA8915107.1"/>
    <property type="molecule type" value="Genomic_DNA"/>
</dbReference>
<evidence type="ECO:0008006" key="6">
    <source>
        <dbReference type="Google" id="ProtNLM"/>
    </source>
</evidence>
<dbReference type="InterPro" id="IPR021858">
    <property type="entry name" value="Fun_TF"/>
</dbReference>
<keyword evidence="2" id="KW-0539">Nucleus</keyword>
<dbReference type="GO" id="GO:0045944">
    <property type="term" value="P:positive regulation of transcription by RNA polymerase II"/>
    <property type="evidence" value="ECO:0007669"/>
    <property type="project" value="TreeGrafter"/>
</dbReference>
<comment type="caution">
    <text evidence="4">The sequence shown here is derived from an EMBL/GenBank/DDBJ whole genome shotgun (WGS) entry which is preliminary data.</text>
</comment>
<feature type="compositionally biased region" description="Low complexity" evidence="3">
    <location>
        <begin position="452"/>
        <end position="462"/>
    </location>
</feature>
<feature type="region of interest" description="Disordered" evidence="3">
    <location>
        <begin position="43"/>
        <end position="66"/>
    </location>
</feature>
<evidence type="ECO:0000313" key="4">
    <source>
        <dbReference type="EMBL" id="KAA8915107.1"/>
    </source>
</evidence>
<dbReference type="Proteomes" id="UP000761534">
    <property type="component" value="Unassembled WGS sequence"/>
</dbReference>
<name>A0A642V5U9_9ASCO</name>
<dbReference type="GO" id="GO:0000976">
    <property type="term" value="F:transcription cis-regulatory region binding"/>
    <property type="evidence" value="ECO:0007669"/>
    <property type="project" value="TreeGrafter"/>
</dbReference>
<protein>
    <recommendedName>
        <fullName evidence="6">Transcription factor domain-containing protein</fullName>
    </recommendedName>
</protein>
<reference evidence="4" key="1">
    <citation type="journal article" date="2019" name="G3 (Bethesda)">
        <title>Genome Assemblies of Two Rare Opportunistic Yeast Pathogens: Diutina rugosa (syn. Candida rugosa) and Trichomonascus ciferrii (syn. Candida ciferrii).</title>
        <authorList>
            <person name="Mixao V."/>
            <person name="Saus E."/>
            <person name="Hansen A.P."/>
            <person name="Lass-Florl C."/>
            <person name="Gabaldon T."/>
        </authorList>
    </citation>
    <scope>NUCLEOTIDE SEQUENCE</scope>
    <source>
        <strain evidence="4">CBS 4856</strain>
    </source>
</reference>
<gene>
    <name evidence="4" type="ORF">TRICI_002716</name>
</gene>